<comment type="caution">
    <text evidence="2">The sequence shown here is derived from an EMBL/GenBank/DDBJ whole genome shotgun (WGS) entry which is preliminary data.</text>
</comment>
<accession>A0A2S8BBQ5</accession>
<evidence type="ECO:0000256" key="1">
    <source>
        <dbReference type="SAM" id="MobiDB-lite"/>
    </source>
</evidence>
<feature type="region of interest" description="Disordered" evidence="1">
    <location>
        <begin position="1"/>
        <end position="223"/>
    </location>
</feature>
<organism evidence="2 3">
    <name type="scientific">Mycobacterium talmoniae</name>
    <dbReference type="NCBI Taxonomy" id="1858794"/>
    <lineage>
        <taxon>Bacteria</taxon>
        <taxon>Bacillati</taxon>
        <taxon>Actinomycetota</taxon>
        <taxon>Actinomycetes</taxon>
        <taxon>Mycobacteriales</taxon>
        <taxon>Mycobacteriaceae</taxon>
        <taxon>Mycobacterium</taxon>
    </lineage>
</organism>
<sequence length="223" mass="25082">MHRRIRPCRHPGELRGHRRTARLVDPDREQRSVPRAARRAPGHRVRDLSRRGAEDGGPGRRRDRQYQLVRVPRRLRRHRVSGGEGRGERADAGDRRRVEGARGAGQRDLPGRQNPAVHRGGLRTPHRRAEPARPARRRQHGRGAGRRGPRLRRAAVRLPGQRPRRGGDRPDLRRGEGVSSASSPGPHPACWPTGTTTIAHPGRCRNWAGFSPSSASRHKRPSK</sequence>
<name>A0A2S8BBQ5_9MYCO</name>
<reference evidence="2 3" key="1">
    <citation type="journal article" date="2017" name="Int. J. Syst. Evol. Microbiol.">
        <title>Mycobacterium talmoniae sp. nov., a slowly growing mycobacterium isolated from human respiratory samples.</title>
        <authorList>
            <person name="Davidson R.M."/>
            <person name="DeGroote M.A."/>
            <person name="Marola J.L."/>
            <person name="Buss S."/>
            <person name="Jones V."/>
            <person name="McNeil M.R."/>
            <person name="Freifeld A.G."/>
            <person name="Elaine Epperson L."/>
            <person name="Hasan N.A."/>
            <person name="Jackson M."/>
            <person name="Iwen P.C."/>
            <person name="Salfinger M."/>
            <person name="Strong M."/>
        </authorList>
    </citation>
    <scope>NUCLEOTIDE SEQUENCE [LARGE SCALE GENOMIC DNA]</scope>
    <source>
        <strain evidence="2 3">ATCC BAA-2683</strain>
    </source>
</reference>
<dbReference type="AlphaFoldDB" id="A0A2S8BBQ5"/>
<feature type="compositionally biased region" description="Basic residues" evidence="1">
    <location>
        <begin position="134"/>
        <end position="155"/>
    </location>
</feature>
<feature type="compositionally biased region" description="Basic residues" evidence="1">
    <location>
        <begin position="71"/>
        <end position="80"/>
    </location>
</feature>
<feature type="compositionally biased region" description="Basic and acidic residues" evidence="1">
    <location>
        <begin position="22"/>
        <end position="32"/>
    </location>
</feature>
<feature type="compositionally biased region" description="Basic and acidic residues" evidence="1">
    <location>
        <begin position="165"/>
        <end position="176"/>
    </location>
</feature>
<dbReference type="Proteomes" id="UP000238296">
    <property type="component" value="Unassembled WGS sequence"/>
</dbReference>
<feature type="compositionally biased region" description="Basic and acidic residues" evidence="1">
    <location>
        <begin position="85"/>
        <end position="100"/>
    </location>
</feature>
<evidence type="ECO:0000313" key="2">
    <source>
        <dbReference type="EMBL" id="PQM44082.1"/>
    </source>
</evidence>
<protein>
    <submittedName>
        <fullName evidence="2">Uncharacterized protein</fullName>
    </submittedName>
</protein>
<evidence type="ECO:0000313" key="3">
    <source>
        <dbReference type="Proteomes" id="UP000238296"/>
    </source>
</evidence>
<dbReference type="EMBL" id="PPEA01000993">
    <property type="protein sequence ID" value="PQM44082.1"/>
    <property type="molecule type" value="Genomic_DNA"/>
</dbReference>
<proteinExistence type="predicted"/>
<feature type="compositionally biased region" description="Basic and acidic residues" evidence="1">
    <location>
        <begin position="44"/>
        <end position="60"/>
    </location>
</feature>
<gene>
    <name evidence="2" type="ORF">C1Y40_05759</name>
</gene>